<evidence type="ECO:0000313" key="16">
    <source>
        <dbReference type="EMBL" id="EMR12433.1"/>
    </source>
</evidence>
<keyword evidence="10 13" id="KW-0324">Glycolysis</keyword>
<feature type="domain" description="Pyruvate kinase barrel" evidence="14">
    <location>
        <begin position="4"/>
        <end position="325"/>
    </location>
</feature>
<proteinExistence type="inferred from homology"/>
<dbReference type="STRING" id="1286106.MPL1_10342"/>
<organism evidence="16 17">
    <name type="scientific">Methylophaga lonarensis MPL</name>
    <dbReference type="NCBI Taxonomy" id="1286106"/>
    <lineage>
        <taxon>Bacteria</taxon>
        <taxon>Pseudomonadati</taxon>
        <taxon>Pseudomonadota</taxon>
        <taxon>Gammaproteobacteria</taxon>
        <taxon>Thiotrichales</taxon>
        <taxon>Piscirickettsiaceae</taxon>
        <taxon>Methylophaga</taxon>
    </lineage>
</organism>
<keyword evidence="8" id="KW-0067">ATP-binding</keyword>
<dbReference type="GO" id="GO:0005524">
    <property type="term" value="F:ATP binding"/>
    <property type="evidence" value="ECO:0007669"/>
    <property type="project" value="UniProtKB-KW"/>
</dbReference>
<dbReference type="SUPFAM" id="SSF52935">
    <property type="entry name" value="PK C-terminal domain-like"/>
    <property type="match status" value="1"/>
</dbReference>
<dbReference type="Proteomes" id="UP000012019">
    <property type="component" value="Unassembled WGS sequence"/>
</dbReference>
<sequence length="485" mass="52776">MARRRTKIVATMGPSTEAPQVLDAMIKAGLDVVRLNFSHGAAEKHIEMAHRVRERAEALGRQVGVLVDLQGPKIRISRFKEGAVLLEENADFILDAALAENDGDIERVGIDYKPLPYDVNRGDTLLLDDGRIVLWVKSVVDKEIHCRVVVGGQLSNNKGINRQGGGLSAAALTEKDIADIKVAASIQADYVAVSFPRSADDVLLARKLLRDAGGYGGIIAKIERAEAVTELEAIIQASEGIMVARGDLGVEIGDAALPPIQKSSIAMARRMNRVTITATQMMESMITNSIPTRAEVFDVANAVLDGTDAVMLSGETAVGKYPVKVIEAMDRICLEAEQQREIRVSRHRIDSKFERIDEAIAMAAMYTANHLDVKAIAALTDSGSTPLWMSRISSGIPIFALTPHTSTSRRVTLYRGVYPVDFVLDHTDHAVANMEMIDELKRRGVVSDGDIVLLTKGDLEIQGSTNGMKIIRVGEYGTSKERLEK</sequence>
<keyword evidence="6" id="KW-0547">Nucleotide-binding</keyword>
<dbReference type="AlphaFoldDB" id="M7NUH7"/>
<evidence type="ECO:0000256" key="4">
    <source>
        <dbReference type="ARBA" id="ARBA00022679"/>
    </source>
</evidence>
<comment type="similarity">
    <text evidence="2 13">Belongs to the pyruvate kinase family.</text>
</comment>
<dbReference type="InterPro" id="IPR015793">
    <property type="entry name" value="Pyrv_Knase_brl"/>
</dbReference>
<reference evidence="16 17" key="1">
    <citation type="journal article" date="2013" name="Genome Announc.">
        <title>Draft Genome Sequence of Methylophaga lonarensis MPLT, a Haloalkaliphilic (Non-Methane-Utilizing) Methylotroph.</title>
        <authorList>
            <person name="Shetty S.A."/>
            <person name="Marathe N.P."/>
            <person name="Munot H."/>
            <person name="Antony C.P."/>
            <person name="Dhotre D.P."/>
            <person name="Murrell J.C."/>
            <person name="Shouche Y.S."/>
        </authorList>
    </citation>
    <scope>NUCLEOTIDE SEQUENCE [LARGE SCALE GENOMIC DNA]</scope>
    <source>
        <strain evidence="16 17">MPL</strain>
    </source>
</reference>
<dbReference type="InterPro" id="IPR011037">
    <property type="entry name" value="Pyrv_Knase-like_insert_dom_sf"/>
</dbReference>
<dbReference type="FunFam" id="2.40.33.10:FF:000001">
    <property type="entry name" value="Pyruvate kinase"/>
    <property type="match status" value="1"/>
</dbReference>
<comment type="catalytic activity">
    <reaction evidence="13">
        <text>pyruvate + ATP = phosphoenolpyruvate + ADP + H(+)</text>
        <dbReference type="Rhea" id="RHEA:18157"/>
        <dbReference type="ChEBI" id="CHEBI:15361"/>
        <dbReference type="ChEBI" id="CHEBI:15378"/>
        <dbReference type="ChEBI" id="CHEBI:30616"/>
        <dbReference type="ChEBI" id="CHEBI:58702"/>
        <dbReference type="ChEBI" id="CHEBI:456216"/>
        <dbReference type="EC" id="2.7.1.40"/>
    </reaction>
</comment>
<evidence type="ECO:0000256" key="1">
    <source>
        <dbReference type="ARBA" id="ARBA00004997"/>
    </source>
</evidence>
<dbReference type="GO" id="GO:0000287">
    <property type="term" value="F:magnesium ion binding"/>
    <property type="evidence" value="ECO:0007669"/>
    <property type="project" value="UniProtKB-UniRule"/>
</dbReference>
<dbReference type="SUPFAM" id="SSF50800">
    <property type="entry name" value="PK beta-barrel domain-like"/>
    <property type="match status" value="1"/>
</dbReference>
<evidence type="ECO:0000256" key="11">
    <source>
        <dbReference type="ARBA" id="ARBA00023317"/>
    </source>
</evidence>
<dbReference type="GO" id="GO:0016301">
    <property type="term" value="F:kinase activity"/>
    <property type="evidence" value="ECO:0007669"/>
    <property type="project" value="UniProtKB-KW"/>
</dbReference>
<feature type="domain" description="Pyruvate kinase C-terminal" evidence="15">
    <location>
        <begin position="358"/>
        <end position="471"/>
    </location>
</feature>
<dbReference type="UniPathway" id="UPA00109">
    <property type="reaction ID" value="UER00188"/>
</dbReference>
<evidence type="ECO:0000256" key="6">
    <source>
        <dbReference type="ARBA" id="ARBA00022741"/>
    </source>
</evidence>
<evidence type="ECO:0000256" key="12">
    <source>
        <dbReference type="NCBIfam" id="TIGR01064"/>
    </source>
</evidence>
<dbReference type="PANTHER" id="PTHR11817">
    <property type="entry name" value="PYRUVATE KINASE"/>
    <property type="match status" value="1"/>
</dbReference>
<dbReference type="InterPro" id="IPR040442">
    <property type="entry name" value="Pyrv_kinase-like_dom_sf"/>
</dbReference>
<name>M7NUH7_9GAMM</name>
<keyword evidence="5" id="KW-0479">Metal-binding</keyword>
<dbReference type="EC" id="2.7.1.40" evidence="3 12"/>
<dbReference type="NCBIfam" id="TIGR01064">
    <property type="entry name" value="pyruv_kin"/>
    <property type="match status" value="1"/>
</dbReference>
<evidence type="ECO:0000256" key="8">
    <source>
        <dbReference type="ARBA" id="ARBA00022840"/>
    </source>
</evidence>
<dbReference type="Pfam" id="PF02887">
    <property type="entry name" value="PK_C"/>
    <property type="match status" value="1"/>
</dbReference>
<evidence type="ECO:0000259" key="14">
    <source>
        <dbReference type="Pfam" id="PF00224"/>
    </source>
</evidence>
<dbReference type="InterPro" id="IPR036918">
    <property type="entry name" value="Pyrv_Knase_C_sf"/>
</dbReference>
<evidence type="ECO:0000313" key="17">
    <source>
        <dbReference type="Proteomes" id="UP000012019"/>
    </source>
</evidence>
<comment type="pathway">
    <text evidence="1 13">Carbohydrate degradation; glycolysis; pyruvate from D-glyceraldehyde 3-phosphate: step 5/5.</text>
</comment>
<keyword evidence="17" id="KW-1185">Reference proteome</keyword>
<evidence type="ECO:0000256" key="3">
    <source>
        <dbReference type="ARBA" id="ARBA00012142"/>
    </source>
</evidence>
<keyword evidence="11 16" id="KW-0670">Pyruvate</keyword>
<dbReference type="SUPFAM" id="SSF51621">
    <property type="entry name" value="Phosphoenolpyruvate/pyruvate domain"/>
    <property type="match status" value="1"/>
</dbReference>
<dbReference type="NCBIfam" id="NF004491">
    <property type="entry name" value="PRK05826.1"/>
    <property type="match status" value="1"/>
</dbReference>
<protein>
    <recommendedName>
        <fullName evidence="3 12">Pyruvate kinase</fullName>
        <ecNumber evidence="3 12">2.7.1.40</ecNumber>
    </recommendedName>
</protein>
<dbReference type="GO" id="GO:0004743">
    <property type="term" value="F:pyruvate kinase activity"/>
    <property type="evidence" value="ECO:0007669"/>
    <property type="project" value="UniProtKB-UniRule"/>
</dbReference>
<evidence type="ECO:0000256" key="5">
    <source>
        <dbReference type="ARBA" id="ARBA00022723"/>
    </source>
</evidence>
<evidence type="ECO:0000256" key="2">
    <source>
        <dbReference type="ARBA" id="ARBA00008663"/>
    </source>
</evidence>
<dbReference type="InterPro" id="IPR001697">
    <property type="entry name" value="Pyr_Knase"/>
</dbReference>
<evidence type="ECO:0000256" key="9">
    <source>
        <dbReference type="ARBA" id="ARBA00022842"/>
    </source>
</evidence>
<keyword evidence="7 13" id="KW-0418">Kinase</keyword>
<dbReference type="InterPro" id="IPR015795">
    <property type="entry name" value="Pyrv_Knase_C"/>
</dbReference>
<keyword evidence="9 13" id="KW-0460">Magnesium</keyword>
<evidence type="ECO:0000259" key="15">
    <source>
        <dbReference type="Pfam" id="PF02887"/>
    </source>
</evidence>
<dbReference type="Pfam" id="PF00224">
    <property type="entry name" value="PK"/>
    <property type="match status" value="1"/>
</dbReference>
<dbReference type="NCBIfam" id="NF004978">
    <property type="entry name" value="PRK06354.1"/>
    <property type="match status" value="1"/>
</dbReference>
<dbReference type="GO" id="GO:0030955">
    <property type="term" value="F:potassium ion binding"/>
    <property type="evidence" value="ECO:0007669"/>
    <property type="project" value="UniProtKB-UniRule"/>
</dbReference>
<evidence type="ECO:0000256" key="7">
    <source>
        <dbReference type="ARBA" id="ARBA00022777"/>
    </source>
</evidence>
<keyword evidence="4 13" id="KW-0808">Transferase</keyword>
<evidence type="ECO:0000256" key="13">
    <source>
        <dbReference type="RuleBase" id="RU000504"/>
    </source>
</evidence>
<gene>
    <name evidence="16" type="ORF">MPL1_10342</name>
</gene>
<dbReference type="Gene3D" id="3.40.1380.20">
    <property type="entry name" value="Pyruvate kinase, C-terminal domain"/>
    <property type="match status" value="1"/>
</dbReference>
<dbReference type="Gene3D" id="3.20.20.60">
    <property type="entry name" value="Phosphoenolpyruvate-binding domains"/>
    <property type="match status" value="1"/>
</dbReference>
<dbReference type="InterPro" id="IPR015813">
    <property type="entry name" value="Pyrv/PenolPyrv_kinase-like_dom"/>
</dbReference>
<evidence type="ECO:0000256" key="10">
    <source>
        <dbReference type="ARBA" id="ARBA00023152"/>
    </source>
</evidence>
<dbReference type="EMBL" id="APHR01000056">
    <property type="protein sequence ID" value="EMR12433.1"/>
    <property type="molecule type" value="Genomic_DNA"/>
</dbReference>
<dbReference type="eggNOG" id="COG0469">
    <property type="taxonomic scope" value="Bacteria"/>
</dbReference>
<dbReference type="PRINTS" id="PR01050">
    <property type="entry name" value="PYRUVTKNASE"/>
</dbReference>
<accession>M7NUH7</accession>
<dbReference type="InterPro" id="IPR015806">
    <property type="entry name" value="Pyrv_Knase_insert_dom_sf"/>
</dbReference>
<dbReference type="PATRIC" id="fig|1286106.3.peg.2067"/>
<comment type="caution">
    <text evidence="16">The sequence shown here is derived from an EMBL/GenBank/DDBJ whole genome shotgun (WGS) entry which is preliminary data.</text>
</comment>
<dbReference type="RefSeq" id="WP_009727038.1">
    <property type="nucleotide sequence ID" value="NZ_APHR01000056.1"/>
</dbReference>
<dbReference type="Gene3D" id="2.40.33.10">
    <property type="entry name" value="PK beta-barrel domain-like"/>
    <property type="match status" value="1"/>
</dbReference>